<dbReference type="EMBL" id="UPHQ01000318">
    <property type="protein sequence ID" value="VBA46696.1"/>
    <property type="molecule type" value="Genomic_DNA"/>
</dbReference>
<feature type="region of interest" description="Disordered" evidence="1">
    <location>
        <begin position="56"/>
        <end position="81"/>
    </location>
</feature>
<evidence type="ECO:0000313" key="3">
    <source>
        <dbReference type="Proteomes" id="UP000267289"/>
    </source>
</evidence>
<name>A0A498QM67_9MYCO</name>
<evidence type="ECO:0000313" key="2">
    <source>
        <dbReference type="EMBL" id="VBA46696.1"/>
    </source>
</evidence>
<organism evidence="2 3">
    <name type="scientific">Mycobacterium innocens</name>
    <dbReference type="NCBI Taxonomy" id="2341083"/>
    <lineage>
        <taxon>Bacteria</taxon>
        <taxon>Bacillati</taxon>
        <taxon>Actinomycetota</taxon>
        <taxon>Actinomycetes</taxon>
        <taxon>Mycobacteriales</taxon>
        <taxon>Mycobacteriaceae</taxon>
        <taxon>Mycobacterium</taxon>
    </lineage>
</organism>
<reference evidence="2 3" key="1">
    <citation type="submission" date="2018-09" db="EMBL/GenBank/DDBJ databases">
        <authorList>
            <person name="Tagini F."/>
        </authorList>
    </citation>
    <scope>NUCLEOTIDE SEQUENCE [LARGE SCALE GENOMIC DNA]</scope>
    <source>
        <strain evidence="2 3">MK13</strain>
    </source>
</reference>
<gene>
    <name evidence="2" type="ORF">LAUMK13_05713</name>
</gene>
<accession>A0A498QM67</accession>
<protein>
    <submittedName>
        <fullName evidence="2">Uncharacterized protein</fullName>
    </submittedName>
</protein>
<dbReference type="AlphaFoldDB" id="A0A498QM67"/>
<evidence type="ECO:0000256" key="1">
    <source>
        <dbReference type="SAM" id="MobiDB-lite"/>
    </source>
</evidence>
<proteinExistence type="predicted"/>
<keyword evidence="3" id="KW-1185">Reference proteome</keyword>
<sequence length="81" mass="8670">MTHITEARVIGNHADMGGSTTVATRTSLTVTDILHAGRRRRVGRREMIAARSMWDSEGGAIGNDVSRPNGREGRAPRGLGS</sequence>
<dbReference type="Proteomes" id="UP000267289">
    <property type="component" value="Unassembled WGS sequence"/>
</dbReference>